<dbReference type="EMBL" id="JANZQH010000001">
    <property type="protein sequence ID" value="MCT2406493.1"/>
    <property type="molecule type" value="Genomic_DNA"/>
</dbReference>
<feature type="domain" description="Ada DNA repair metal-binding" evidence="2">
    <location>
        <begin position="23"/>
        <end position="68"/>
    </location>
</feature>
<comment type="caution">
    <text evidence="3">The sequence shown here is derived from an EMBL/GenBank/DDBJ whole genome shotgun (WGS) entry which is preliminary data.</text>
</comment>
<dbReference type="Pfam" id="PF02805">
    <property type="entry name" value="Ada_Zn_binding"/>
    <property type="match status" value="1"/>
</dbReference>
<name>A0ABT2IDP7_9FLAO</name>
<dbReference type="InterPro" id="IPR004026">
    <property type="entry name" value="Ada_DNA_repair_Zn-bd"/>
</dbReference>
<evidence type="ECO:0000256" key="1">
    <source>
        <dbReference type="ARBA" id="ARBA00023159"/>
    </source>
</evidence>
<organism evidence="3 4">
    <name type="scientific">Chryseobacterium pyrolae</name>
    <dbReference type="NCBI Taxonomy" id="2987481"/>
    <lineage>
        <taxon>Bacteria</taxon>
        <taxon>Pseudomonadati</taxon>
        <taxon>Bacteroidota</taxon>
        <taxon>Flavobacteriia</taxon>
        <taxon>Flavobacteriales</taxon>
        <taxon>Weeksellaceae</taxon>
        <taxon>Chryseobacterium group</taxon>
        <taxon>Chryseobacterium</taxon>
    </lineage>
</organism>
<sequence>MEKHIEVSDPVLKSKIRRKEINFAGNQKLKIYGLLSCSSGKRMKKENRIFFISENEALENNYRPCGHCMKTEYKQWKNNS</sequence>
<keyword evidence="1" id="KW-0010">Activator</keyword>
<reference evidence="3" key="1">
    <citation type="submission" date="2022-08" db="EMBL/GenBank/DDBJ databases">
        <title>Chryseobacterium antibioticum,isolated from the rhizosphere soil of Pyrola in Tibet.</title>
        <authorList>
            <person name="Kan Y."/>
        </authorList>
    </citation>
    <scope>NUCLEOTIDE SEQUENCE</scope>
    <source>
        <strain evidence="3">Pc2-12</strain>
    </source>
</reference>
<dbReference type="RefSeq" id="WP_259827278.1">
    <property type="nucleotide sequence ID" value="NZ_JANZQH010000001.1"/>
</dbReference>
<evidence type="ECO:0000313" key="4">
    <source>
        <dbReference type="Proteomes" id="UP001142057"/>
    </source>
</evidence>
<evidence type="ECO:0000313" key="3">
    <source>
        <dbReference type="EMBL" id="MCT2406493.1"/>
    </source>
</evidence>
<evidence type="ECO:0000259" key="2">
    <source>
        <dbReference type="Pfam" id="PF02805"/>
    </source>
</evidence>
<accession>A0ABT2IDP7</accession>
<gene>
    <name evidence="3" type="ORF">NZD88_02860</name>
</gene>
<proteinExistence type="predicted"/>
<protein>
    <submittedName>
        <fullName evidence="3">Metal-binding protein</fullName>
    </submittedName>
</protein>
<dbReference type="Proteomes" id="UP001142057">
    <property type="component" value="Unassembled WGS sequence"/>
</dbReference>
<keyword evidence="4" id="KW-1185">Reference proteome</keyword>
<dbReference type="Gene3D" id="3.40.10.10">
    <property type="entry name" value="DNA Methylphosphotriester Repair Domain"/>
    <property type="match status" value="1"/>
</dbReference>
<dbReference type="SUPFAM" id="SSF57884">
    <property type="entry name" value="Ada DNA repair protein, N-terminal domain (N-Ada 10)"/>
    <property type="match status" value="1"/>
</dbReference>
<dbReference type="InterPro" id="IPR035451">
    <property type="entry name" value="Ada-like_dom_sf"/>
</dbReference>